<dbReference type="EMBL" id="QLIX01000055">
    <property type="protein sequence ID" value="RAI54125.1"/>
    <property type="molecule type" value="Genomic_DNA"/>
</dbReference>
<dbReference type="AlphaFoldDB" id="A0A327LW80"/>
<dbReference type="Proteomes" id="UP000249065">
    <property type="component" value="Unassembled WGS sequence"/>
</dbReference>
<reference evidence="2" key="1">
    <citation type="submission" date="2018-06" db="EMBL/GenBank/DDBJ databases">
        <authorList>
            <person name="Khan S.A."/>
        </authorList>
    </citation>
    <scope>NUCLEOTIDE SEQUENCE [LARGE SCALE GENOMIC DNA]</scope>
    <source>
        <strain evidence="2">DB-1506</strain>
    </source>
</reference>
<dbReference type="Pfam" id="PF22531">
    <property type="entry name" value="DUF7002"/>
    <property type="match status" value="1"/>
</dbReference>
<evidence type="ECO:0000313" key="1">
    <source>
        <dbReference type="EMBL" id="RAI54125.1"/>
    </source>
</evidence>
<dbReference type="OrthoDB" id="154268at2"/>
<organism evidence="1 2">
    <name type="scientific">Roseicella frigidaeris</name>
    <dbReference type="NCBI Taxonomy" id="2230885"/>
    <lineage>
        <taxon>Bacteria</taxon>
        <taxon>Pseudomonadati</taxon>
        <taxon>Pseudomonadota</taxon>
        <taxon>Alphaproteobacteria</taxon>
        <taxon>Acetobacterales</taxon>
        <taxon>Roseomonadaceae</taxon>
        <taxon>Roseicella</taxon>
    </lineage>
</organism>
<evidence type="ECO:0000313" key="2">
    <source>
        <dbReference type="Proteomes" id="UP000249065"/>
    </source>
</evidence>
<keyword evidence="2" id="KW-1185">Reference proteome</keyword>
<accession>A0A327LW80</accession>
<gene>
    <name evidence="1" type="ORF">DOO78_26325</name>
</gene>
<proteinExistence type="predicted"/>
<protein>
    <submittedName>
        <fullName evidence="1">Uncharacterized protein</fullName>
    </submittedName>
</protein>
<name>A0A327LW80_9PROT</name>
<comment type="caution">
    <text evidence="1">The sequence shown here is derived from an EMBL/GenBank/DDBJ whole genome shotgun (WGS) entry which is preliminary data.</text>
</comment>
<sequence length="210" mass="23780">MAERGSWPSIQRHGLLSTSGLLDLYGISGAEREAIEARRRPSNVEIQEASLGRAVVRDQKPMDDLGLTRCLQDGLTPEEWYRLLNRKVFFWLTRGRLLRLVGAKPYRSLEHDVLEIDASALVTAHRESITLSPINSGATKPYPAPRGRSTFLPISEYPYAEWRQKRKRGERAVELVVEHGVPDVALYVQRVLVMRGEEVLSVQYERASSA</sequence>
<dbReference type="InterPro" id="IPR054271">
    <property type="entry name" value="DUF7002"/>
</dbReference>